<evidence type="ECO:0000259" key="1">
    <source>
        <dbReference type="PROSITE" id="PS50969"/>
    </source>
</evidence>
<name>A0A481Z3K0_9VIRU</name>
<dbReference type="SUPFAM" id="SSF56784">
    <property type="entry name" value="HAD-like"/>
    <property type="match status" value="1"/>
</dbReference>
<dbReference type="InterPro" id="IPR050365">
    <property type="entry name" value="TIM50"/>
</dbReference>
<dbReference type="InterPro" id="IPR036412">
    <property type="entry name" value="HAD-like_sf"/>
</dbReference>
<feature type="domain" description="FCP1 homology" evidence="1">
    <location>
        <begin position="1"/>
        <end position="201"/>
    </location>
</feature>
<dbReference type="PANTHER" id="PTHR12210">
    <property type="entry name" value="DULLARD PROTEIN PHOSPHATASE"/>
    <property type="match status" value="1"/>
</dbReference>
<dbReference type="SMART" id="SM00577">
    <property type="entry name" value="CPDc"/>
    <property type="match status" value="1"/>
</dbReference>
<sequence>MSITNKCIILDLDETCIHSFTYMDKLDKLNIMKDSKYLDIRRRIYKIKMLDIDGDRDGSGKHAKMWGVERPYLKEFLTFCFSYFDIVAVWSAGVYKYVHEIVRHIFKDIGEPHIIFTREDCKVEKDGNLTKPISKMIEKVNEMNKFMNTMNTFIVDDRFDTFQYNYNNGILIPPYNPKSTIKGLREGDKALLRFMTWLTEKNVHQSIDIRSLEKDRIFNLPASRINYDNLKHIEFPDNLHNYILKKENMN</sequence>
<dbReference type="EMBL" id="MK500456">
    <property type="protein sequence ID" value="QBK90034.1"/>
    <property type="molecule type" value="Genomic_DNA"/>
</dbReference>
<proteinExistence type="predicted"/>
<gene>
    <name evidence="2" type="ORF">LCPAC101_03190</name>
</gene>
<reference evidence="2" key="1">
    <citation type="journal article" date="2019" name="MBio">
        <title>Virus Genomes from Deep Sea Sediments Expand the Ocean Megavirome and Support Independent Origins of Viral Gigantism.</title>
        <authorList>
            <person name="Backstrom D."/>
            <person name="Yutin N."/>
            <person name="Jorgensen S.L."/>
            <person name="Dharamshi J."/>
            <person name="Homa F."/>
            <person name="Zaremba-Niedwiedzka K."/>
            <person name="Spang A."/>
            <person name="Wolf Y.I."/>
            <person name="Koonin E.V."/>
            <person name="Ettema T.J."/>
        </authorList>
    </citation>
    <scope>NUCLEOTIDE SEQUENCE</scope>
</reference>
<accession>A0A481Z3K0</accession>
<dbReference type="PROSITE" id="PS50969">
    <property type="entry name" value="FCP1"/>
    <property type="match status" value="1"/>
</dbReference>
<dbReference type="InterPro" id="IPR023214">
    <property type="entry name" value="HAD_sf"/>
</dbReference>
<evidence type="ECO:0000313" key="2">
    <source>
        <dbReference type="EMBL" id="QBK90034.1"/>
    </source>
</evidence>
<dbReference type="Gene3D" id="3.40.50.1000">
    <property type="entry name" value="HAD superfamily/HAD-like"/>
    <property type="match status" value="1"/>
</dbReference>
<organism evidence="2">
    <name type="scientific">Pithovirus LCPAC101</name>
    <dbReference type="NCBI Taxonomy" id="2506586"/>
    <lineage>
        <taxon>Viruses</taxon>
        <taxon>Pithoviruses</taxon>
    </lineage>
</organism>
<dbReference type="Pfam" id="PF03031">
    <property type="entry name" value="NIF"/>
    <property type="match status" value="1"/>
</dbReference>
<protein>
    <submittedName>
        <fullName evidence="2">Ctd-like (NLI interacting factor-like) phosphatase</fullName>
    </submittedName>
</protein>
<dbReference type="InterPro" id="IPR004274">
    <property type="entry name" value="FCP1_dom"/>
</dbReference>